<feature type="transmembrane region" description="Helical" evidence="1">
    <location>
        <begin position="46"/>
        <end position="66"/>
    </location>
</feature>
<evidence type="ECO:0000256" key="1">
    <source>
        <dbReference type="SAM" id="Phobius"/>
    </source>
</evidence>
<keyword evidence="1" id="KW-0812">Transmembrane</keyword>
<sequence length="135" mass="14067">MNSSSPSAARRASARAVVVAAVVDLALVLLFVAIGRRSHDEGDALAGFAVTAWPFVVGAAVGWAASLGWRRPLAVWPTGVVVWVAAVVLGMLLRVASGQGVQLSFVIVTAIVLGVFLAGWRAIAALVRRLRARRG</sequence>
<comment type="caution">
    <text evidence="2">The sequence shown here is derived from an EMBL/GenBank/DDBJ whole genome shotgun (WGS) entry which is preliminary data.</text>
</comment>
<proteinExistence type="predicted"/>
<dbReference type="InterPro" id="IPR021414">
    <property type="entry name" value="DUF3054"/>
</dbReference>
<evidence type="ECO:0000313" key="3">
    <source>
        <dbReference type="Proteomes" id="UP000549913"/>
    </source>
</evidence>
<evidence type="ECO:0000313" key="2">
    <source>
        <dbReference type="EMBL" id="NYD69405.1"/>
    </source>
</evidence>
<organism evidence="2 3">
    <name type="scientific">Herbiconiux flava</name>
    <dbReference type="NCBI Taxonomy" id="881268"/>
    <lineage>
        <taxon>Bacteria</taxon>
        <taxon>Bacillati</taxon>
        <taxon>Actinomycetota</taxon>
        <taxon>Actinomycetes</taxon>
        <taxon>Micrococcales</taxon>
        <taxon>Microbacteriaceae</taxon>
        <taxon>Herbiconiux</taxon>
    </lineage>
</organism>
<protein>
    <submittedName>
        <fullName evidence="2">Peptidoglycan/LPS O-acetylase OafA/YrhL</fullName>
    </submittedName>
</protein>
<name>A0A852SKG0_9MICO</name>
<keyword evidence="1" id="KW-1133">Transmembrane helix</keyword>
<dbReference type="Proteomes" id="UP000549913">
    <property type="component" value="Unassembled WGS sequence"/>
</dbReference>
<dbReference type="RefSeq" id="WP_179546739.1">
    <property type="nucleotide sequence ID" value="NZ_BSEW01000001.1"/>
</dbReference>
<reference evidence="2 3" key="1">
    <citation type="submission" date="2020-07" db="EMBL/GenBank/DDBJ databases">
        <title>Sequencing the genomes of 1000 actinobacteria strains.</title>
        <authorList>
            <person name="Klenk H.-P."/>
        </authorList>
    </citation>
    <scope>NUCLEOTIDE SEQUENCE [LARGE SCALE GENOMIC DNA]</scope>
    <source>
        <strain evidence="2 3">DSM 26474</strain>
    </source>
</reference>
<keyword evidence="1" id="KW-0472">Membrane</keyword>
<dbReference type="Pfam" id="PF11255">
    <property type="entry name" value="DUF3054"/>
    <property type="match status" value="1"/>
</dbReference>
<dbReference type="AlphaFoldDB" id="A0A852SKG0"/>
<feature type="transmembrane region" description="Helical" evidence="1">
    <location>
        <begin position="73"/>
        <end position="93"/>
    </location>
</feature>
<feature type="transmembrane region" description="Helical" evidence="1">
    <location>
        <begin position="12"/>
        <end position="34"/>
    </location>
</feature>
<feature type="transmembrane region" description="Helical" evidence="1">
    <location>
        <begin position="105"/>
        <end position="127"/>
    </location>
</feature>
<dbReference type="EMBL" id="JACCBM010000001">
    <property type="protein sequence ID" value="NYD69405.1"/>
    <property type="molecule type" value="Genomic_DNA"/>
</dbReference>
<accession>A0A852SKG0</accession>
<gene>
    <name evidence="2" type="ORF">BJ984_000563</name>
</gene>
<keyword evidence="3" id="KW-1185">Reference proteome</keyword>